<organism evidence="1 2">
    <name type="scientific">Acrasis kona</name>
    <dbReference type="NCBI Taxonomy" id="1008807"/>
    <lineage>
        <taxon>Eukaryota</taxon>
        <taxon>Discoba</taxon>
        <taxon>Heterolobosea</taxon>
        <taxon>Tetramitia</taxon>
        <taxon>Eutetramitia</taxon>
        <taxon>Acrasidae</taxon>
        <taxon>Acrasis</taxon>
    </lineage>
</organism>
<keyword evidence="2" id="KW-1185">Reference proteome</keyword>
<evidence type="ECO:0000313" key="2">
    <source>
        <dbReference type="Proteomes" id="UP001431209"/>
    </source>
</evidence>
<accession>A0AAW2YRC2</accession>
<evidence type="ECO:0000313" key="1">
    <source>
        <dbReference type="EMBL" id="KAL0479735.1"/>
    </source>
</evidence>
<reference evidence="1 2" key="1">
    <citation type="submission" date="2024-03" db="EMBL/GenBank/DDBJ databases">
        <title>The Acrasis kona genome and developmental transcriptomes reveal deep origins of eukaryotic multicellular pathways.</title>
        <authorList>
            <person name="Sheikh S."/>
            <person name="Fu C.-J."/>
            <person name="Brown M.W."/>
            <person name="Baldauf S.L."/>
        </authorList>
    </citation>
    <scope>NUCLEOTIDE SEQUENCE [LARGE SCALE GENOMIC DNA]</scope>
    <source>
        <strain evidence="1 2">ATCC MYA-3509</strain>
    </source>
</reference>
<sequence>MIRQLKNTTSARRLFSTTSLNLQAPHAKIVFPEQQSVKKQETKSEQSDLKEVVEKWDQQYHTKDMKNSRKEMFEKTERTFDN</sequence>
<dbReference type="Proteomes" id="UP001431209">
    <property type="component" value="Unassembled WGS sequence"/>
</dbReference>
<dbReference type="AlphaFoldDB" id="A0AAW2YRC2"/>
<name>A0AAW2YRC2_9EUKA</name>
<gene>
    <name evidence="1" type="ORF">AKO1_007556</name>
</gene>
<dbReference type="EMBL" id="JAOPGA020000593">
    <property type="protein sequence ID" value="KAL0479735.1"/>
    <property type="molecule type" value="Genomic_DNA"/>
</dbReference>
<protein>
    <submittedName>
        <fullName evidence="1">Uncharacterized protein</fullName>
    </submittedName>
</protein>
<proteinExistence type="predicted"/>
<comment type="caution">
    <text evidence="1">The sequence shown here is derived from an EMBL/GenBank/DDBJ whole genome shotgun (WGS) entry which is preliminary data.</text>
</comment>